<protein>
    <submittedName>
        <fullName evidence="2">Uncharacterized protein</fullName>
    </submittedName>
</protein>
<dbReference type="Proteomes" id="UP001500655">
    <property type="component" value="Unassembled WGS sequence"/>
</dbReference>
<reference evidence="3" key="1">
    <citation type="journal article" date="2019" name="Int. J. Syst. Evol. Microbiol.">
        <title>The Global Catalogue of Microorganisms (GCM) 10K type strain sequencing project: providing services to taxonomists for standard genome sequencing and annotation.</title>
        <authorList>
            <consortium name="The Broad Institute Genomics Platform"/>
            <consortium name="The Broad Institute Genome Sequencing Center for Infectious Disease"/>
            <person name="Wu L."/>
            <person name="Ma J."/>
        </authorList>
    </citation>
    <scope>NUCLEOTIDE SEQUENCE [LARGE SCALE GENOMIC DNA]</scope>
    <source>
        <strain evidence="3">JCM 13249</strain>
    </source>
</reference>
<organism evidence="2 3">
    <name type="scientific">Luedemannella helvata</name>
    <dbReference type="NCBI Taxonomy" id="349315"/>
    <lineage>
        <taxon>Bacteria</taxon>
        <taxon>Bacillati</taxon>
        <taxon>Actinomycetota</taxon>
        <taxon>Actinomycetes</taxon>
        <taxon>Micromonosporales</taxon>
        <taxon>Micromonosporaceae</taxon>
        <taxon>Luedemannella</taxon>
    </lineage>
</organism>
<accession>A0ABP4VUJ7</accession>
<sequence length="171" mass="16461">MAGIAALLTACGDGDEGTSATSDGQGGFAAYQECLAQQGITLPSWGQQGQPPPSGSRVPRAMPEGGGAPPGGAPPGGGGFMPEGVDQETWQKAQEACAPVRPSGGPGGFGGDNSAFAAYRNCLAENGVSGSAGPGQLTTADPKVAAAEKVCAALRPSGRPGGGAPPTPSAN</sequence>
<gene>
    <name evidence="2" type="ORF">GCM10009681_03170</name>
</gene>
<name>A0ABP4VUJ7_9ACTN</name>
<evidence type="ECO:0000313" key="2">
    <source>
        <dbReference type="EMBL" id="GAA1736053.1"/>
    </source>
</evidence>
<evidence type="ECO:0000256" key="1">
    <source>
        <dbReference type="SAM" id="MobiDB-lite"/>
    </source>
</evidence>
<comment type="caution">
    <text evidence="2">The sequence shown here is derived from an EMBL/GenBank/DDBJ whole genome shotgun (WGS) entry which is preliminary data.</text>
</comment>
<feature type="compositionally biased region" description="Gly residues" evidence="1">
    <location>
        <begin position="64"/>
        <end position="81"/>
    </location>
</feature>
<dbReference type="EMBL" id="BAAALS010000001">
    <property type="protein sequence ID" value="GAA1736053.1"/>
    <property type="molecule type" value="Genomic_DNA"/>
</dbReference>
<keyword evidence="3" id="KW-1185">Reference proteome</keyword>
<evidence type="ECO:0000313" key="3">
    <source>
        <dbReference type="Proteomes" id="UP001500655"/>
    </source>
</evidence>
<proteinExistence type="predicted"/>
<feature type="region of interest" description="Disordered" evidence="1">
    <location>
        <begin position="41"/>
        <end position="90"/>
    </location>
</feature>